<dbReference type="OrthoDB" id="10016885at2759"/>
<name>A0A814QT97_9BILA</name>
<proteinExistence type="predicted"/>
<organism evidence="1 5">
    <name type="scientific">Didymodactylos carnosus</name>
    <dbReference type="NCBI Taxonomy" id="1234261"/>
    <lineage>
        <taxon>Eukaryota</taxon>
        <taxon>Metazoa</taxon>
        <taxon>Spiralia</taxon>
        <taxon>Gnathifera</taxon>
        <taxon>Rotifera</taxon>
        <taxon>Eurotatoria</taxon>
        <taxon>Bdelloidea</taxon>
        <taxon>Philodinida</taxon>
        <taxon>Philodinidae</taxon>
        <taxon>Didymodactylos</taxon>
    </lineage>
</organism>
<dbReference type="EMBL" id="CAJNOK010026402">
    <property type="protein sequence ID" value="CAF1402337.1"/>
    <property type="molecule type" value="Genomic_DNA"/>
</dbReference>
<protein>
    <submittedName>
        <fullName evidence="1">Uncharacterized protein</fullName>
    </submittedName>
</protein>
<dbReference type="EMBL" id="CAJOBC010006116">
    <property type="protein sequence ID" value="CAF3887577.1"/>
    <property type="molecule type" value="Genomic_DNA"/>
</dbReference>
<evidence type="ECO:0000313" key="5">
    <source>
        <dbReference type="Proteomes" id="UP000663829"/>
    </source>
</evidence>
<comment type="caution">
    <text evidence="1">The sequence shown here is derived from an EMBL/GenBank/DDBJ whole genome shotgun (WGS) entry which is preliminary data.</text>
</comment>
<gene>
    <name evidence="1" type="ORF">GPM918_LOCUS19840</name>
    <name evidence="2" type="ORF">OVA965_LOCUS33086</name>
    <name evidence="3" type="ORF">SRO942_LOCUS19837</name>
    <name evidence="4" type="ORF">TMI583_LOCUS33960</name>
</gene>
<dbReference type="Proteomes" id="UP000682733">
    <property type="component" value="Unassembled WGS sequence"/>
</dbReference>
<sequence>MSSQTSQKWTDVFVSGDFEQFCGENRGGSRGDEFYDIFPELELEAKTFALGPCVRKSADFTALDLVVFVDQKYYEVTDTIKDNNANLVRSQQSCRLNLHRWGARFESNSQRPYFEGHERVDVVQDRQSFIQYFIDRKDHYYTIPDDEKPLWKMPKQNPPCVLLYKGGVLCKN</sequence>
<dbReference type="Proteomes" id="UP000681722">
    <property type="component" value="Unassembled WGS sequence"/>
</dbReference>
<evidence type="ECO:0000313" key="3">
    <source>
        <dbReference type="EMBL" id="CAF3887577.1"/>
    </source>
</evidence>
<reference evidence="1" key="1">
    <citation type="submission" date="2021-02" db="EMBL/GenBank/DDBJ databases">
        <authorList>
            <person name="Nowell W R."/>
        </authorList>
    </citation>
    <scope>NUCLEOTIDE SEQUENCE</scope>
</reference>
<evidence type="ECO:0000313" key="1">
    <source>
        <dbReference type="EMBL" id="CAF1124050.1"/>
    </source>
</evidence>
<dbReference type="Proteomes" id="UP000663829">
    <property type="component" value="Unassembled WGS sequence"/>
</dbReference>
<dbReference type="AlphaFoldDB" id="A0A814QT97"/>
<dbReference type="EMBL" id="CAJNOQ010006116">
    <property type="protein sequence ID" value="CAF1124050.1"/>
    <property type="molecule type" value="Genomic_DNA"/>
</dbReference>
<dbReference type="EMBL" id="CAJOBA010048123">
    <property type="protein sequence ID" value="CAF4209115.1"/>
    <property type="molecule type" value="Genomic_DNA"/>
</dbReference>
<evidence type="ECO:0000313" key="4">
    <source>
        <dbReference type="EMBL" id="CAF4209115.1"/>
    </source>
</evidence>
<accession>A0A814QT97</accession>
<dbReference type="Proteomes" id="UP000677228">
    <property type="component" value="Unassembled WGS sequence"/>
</dbReference>
<keyword evidence="5" id="KW-1185">Reference proteome</keyword>
<evidence type="ECO:0000313" key="2">
    <source>
        <dbReference type="EMBL" id="CAF1402337.1"/>
    </source>
</evidence>